<reference evidence="1 2" key="1">
    <citation type="submission" date="2020-08" db="EMBL/GenBank/DDBJ databases">
        <title>Genomic Encyclopedia of Type Strains, Phase III (KMG-III): the genomes of soil and plant-associated and newly described type strains.</title>
        <authorList>
            <person name="Whitman W."/>
        </authorList>
    </citation>
    <scope>NUCLEOTIDE SEQUENCE [LARGE SCALE GENOMIC DNA]</scope>
    <source>
        <strain evidence="1 2">CECT 7015</strain>
    </source>
</reference>
<gene>
    <name evidence="1" type="ORF">FHS21_006270</name>
</gene>
<evidence type="ECO:0000313" key="1">
    <source>
        <dbReference type="EMBL" id="MBB3149813.1"/>
    </source>
</evidence>
<name>A0A839UJ84_9HYPH</name>
<dbReference type="EMBL" id="JACHXN010000045">
    <property type="protein sequence ID" value="MBB3149813.1"/>
    <property type="molecule type" value="Genomic_DNA"/>
</dbReference>
<dbReference type="PANTHER" id="PTHR47203:SF1">
    <property type="entry name" value="HYPOTHETICAL BASE EXCISION DNA REPAIR PROTEIN (EUROFUNG)"/>
    <property type="match status" value="1"/>
</dbReference>
<dbReference type="Gene3D" id="1.10.340.30">
    <property type="entry name" value="Hypothetical protein, domain 2"/>
    <property type="match status" value="1"/>
</dbReference>
<dbReference type="PANTHER" id="PTHR47203">
    <property type="match status" value="1"/>
</dbReference>
<dbReference type="Gene3D" id="1.10.1670.10">
    <property type="entry name" value="Helix-hairpin-Helix base-excision DNA repair enzymes (C-terminal)"/>
    <property type="match status" value="1"/>
</dbReference>
<dbReference type="InterPro" id="IPR011257">
    <property type="entry name" value="DNA_glycosylase"/>
</dbReference>
<dbReference type="Proteomes" id="UP000554520">
    <property type="component" value="Unassembled WGS sequence"/>
</dbReference>
<keyword evidence="1" id="KW-0255">Endonuclease</keyword>
<keyword evidence="1" id="KW-0378">Hydrolase</keyword>
<protein>
    <submittedName>
        <fullName evidence="1">Endonuclease III</fullName>
    </submittedName>
</protein>
<dbReference type="AlphaFoldDB" id="A0A839UJ84"/>
<proteinExistence type="predicted"/>
<evidence type="ECO:0000313" key="2">
    <source>
        <dbReference type="Proteomes" id="UP000554520"/>
    </source>
</evidence>
<comment type="caution">
    <text evidence="1">The sequence shown here is derived from an EMBL/GenBank/DDBJ whole genome shotgun (WGS) entry which is preliminary data.</text>
</comment>
<keyword evidence="1" id="KW-0540">Nuclease</keyword>
<keyword evidence="2" id="KW-1185">Reference proteome</keyword>
<dbReference type="InterPro" id="IPR003265">
    <property type="entry name" value="HhH-GPD_domain"/>
</dbReference>
<dbReference type="GO" id="GO:0004519">
    <property type="term" value="F:endonuclease activity"/>
    <property type="evidence" value="ECO:0007669"/>
    <property type="project" value="UniProtKB-KW"/>
</dbReference>
<sequence>MTKAPYEEVHTCIQNITYADTYANFIPAALRLIKEKEGTLNLDFLKGWTVPKAQAWLEKLPGVGPKISAYVLNTSRLRMPALIVDTHHWRVAKLLGLINHDTPFEKAASCFERQIPNTWTAKDREDHHFMIKQIGLDFCKDGDLLPFVSAFIS</sequence>
<dbReference type="InterPro" id="IPR023170">
    <property type="entry name" value="HhH_base_excis_C"/>
</dbReference>
<organism evidence="1 2">
    <name type="scientific">Phyllobacterium trifolii</name>
    <dbReference type="NCBI Taxonomy" id="300193"/>
    <lineage>
        <taxon>Bacteria</taxon>
        <taxon>Pseudomonadati</taxon>
        <taxon>Pseudomonadota</taxon>
        <taxon>Alphaproteobacteria</taxon>
        <taxon>Hyphomicrobiales</taxon>
        <taxon>Phyllobacteriaceae</taxon>
        <taxon>Phyllobacterium</taxon>
    </lineage>
</organism>
<dbReference type="GO" id="GO:0006284">
    <property type="term" value="P:base-excision repair"/>
    <property type="evidence" value="ECO:0007669"/>
    <property type="project" value="InterPro"/>
</dbReference>
<dbReference type="RefSeq" id="WP_183665685.1">
    <property type="nucleotide sequence ID" value="NZ_JACHXN010000045.1"/>
</dbReference>
<dbReference type="SUPFAM" id="SSF48150">
    <property type="entry name" value="DNA-glycosylase"/>
    <property type="match status" value="1"/>
</dbReference>
<dbReference type="CDD" id="cd00056">
    <property type="entry name" value="ENDO3c"/>
    <property type="match status" value="1"/>
</dbReference>
<accession>A0A839UJ84</accession>